<comment type="caution">
    <text evidence="1">The sequence shown here is derived from an EMBL/GenBank/DDBJ whole genome shotgun (WGS) entry which is preliminary data.</text>
</comment>
<dbReference type="RefSeq" id="WP_290280080.1">
    <property type="nucleotide sequence ID" value="NZ_JAUFQI010000001.1"/>
</dbReference>
<sequence length="259" mass="28629">MNIQGFVLAVATFGLVACMPDTEINADNVETILAASSVTTDINDTVHIGVQSQASLTKSLNRLSAKALSNFYVEDKCLNDTGDYQFTGEYSEVEPEFKGQFNLAFNQCRQPQATLDGVVAGSFSGHISEQSLSLDYTLSGGIDIKRANHTIRVSDYSADVLLEAQYSGLTQLEWTIQYSHAGVYQYNTHAYKGRITAQTITDVRWSFLGSDVSKVVGEVHYKDDDGNLLAVVHSENGVTVSLNDQWVRTYSHEDWLKKF</sequence>
<dbReference type="EMBL" id="JBHRYN010000069">
    <property type="protein sequence ID" value="MFC3703045.1"/>
    <property type="molecule type" value="Genomic_DNA"/>
</dbReference>
<organism evidence="1 2">
    <name type="scientific">Reinekea marina</name>
    <dbReference type="NCBI Taxonomy" id="1310421"/>
    <lineage>
        <taxon>Bacteria</taxon>
        <taxon>Pseudomonadati</taxon>
        <taxon>Pseudomonadota</taxon>
        <taxon>Gammaproteobacteria</taxon>
        <taxon>Oceanospirillales</taxon>
        <taxon>Saccharospirillaceae</taxon>
        <taxon>Reinekea</taxon>
    </lineage>
</organism>
<accession>A0ABV7WYT6</accession>
<proteinExistence type="predicted"/>
<evidence type="ECO:0000313" key="2">
    <source>
        <dbReference type="Proteomes" id="UP001595710"/>
    </source>
</evidence>
<gene>
    <name evidence="1" type="ORF">ACFOND_15545</name>
</gene>
<evidence type="ECO:0000313" key="1">
    <source>
        <dbReference type="EMBL" id="MFC3703045.1"/>
    </source>
</evidence>
<keyword evidence="2" id="KW-1185">Reference proteome</keyword>
<reference evidence="2" key="1">
    <citation type="journal article" date="2019" name="Int. J. Syst. Evol. Microbiol.">
        <title>The Global Catalogue of Microorganisms (GCM) 10K type strain sequencing project: providing services to taxonomists for standard genome sequencing and annotation.</title>
        <authorList>
            <consortium name="The Broad Institute Genomics Platform"/>
            <consortium name="The Broad Institute Genome Sequencing Center for Infectious Disease"/>
            <person name="Wu L."/>
            <person name="Ma J."/>
        </authorList>
    </citation>
    <scope>NUCLEOTIDE SEQUENCE [LARGE SCALE GENOMIC DNA]</scope>
    <source>
        <strain evidence="2">CECT 8288</strain>
    </source>
</reference>
<evidence type="ECO:0008006" key="3">
    <source>
        <dbReference type="Google" id="ProtNLM"/>
    </source>
</evidence>
<name>A0ABV7WYT6_9GAMM</name>
<dbReference type="Proteomes" id="UP001595710">
    <property type="component" value="Unassembled WGS sequence"/>
</dbReference>
<protein>
    <recommendedName>
        <fullName evidence="3">Lipoprotein</fullName>
    </recommendedName>
</protein>